<dbReference type="Proteomes" id="UP001230654">
    <property type="component" value="Unassembled WGS sequence"/>
</dbReference>
<protein>
    <recommendedName>
        <fullName evidence="6">Integral membrane protein</fullName>
    </recommendedName>
</protein>
<name>A0ABU0NUT3_STRRH</name>
<accession>A0ABU0NUT3</accession>
<evidence type="ECO:0000256" key="1">
    <source>
        <dbReference type="SAM" id="MobiDB-lite"/>
    </source>
</evidence>
<keyword evidence="2" id="KW-0472">Membrane</keyword>
<evidence type="ECO:0000256" key="3">
    <source>
        <dbReference type="SAM" id="SignalP"/>
    </source>
</evidence>
<feature type="transmembrane region" description="Helical" evidence="2">
    <location>
        <begin position="423"/>
        <end position="445"/>
    </location>
</feature>
<gene>
    <name evidence="4" type="ORF">QF030_004368</name>
</gene>
<keyword evidence="3" id="KW-0732">Signal</keyword>
<comment type="caution">
    <text evidence="4">The sequence shown here is derived from an EMBL/GenBank/DDBJ whole genome shotgun (WGS) entry which is preliminary data.</text>
</comment>
<organism evidence="4 5">
    <name type="scientific">Streptomyces rishiriensis</name>
    <dbReference type="NCBI Taxonomy" id="68264"/>
    <lineage>
        <taxon>Bacteria</taxon>
        <taxon>Bacillati</taxon>
        <taxon>Actinomycetota</taxon>
        <taxon>Actinomycetes</taxon>
        <taxon>Kitasatosporales</taxon>
        <taxon>Streptomycetaceae</taxon>
        <taxon>Streptomyces</taxon>
    </lineage>
</organism>
<dbReference type="RefSeq" id="WP_307164334.1">
    <property type="nucleotide sequence ID" value="NZ_JAUSWV010000002.1"/>
</dbReference>
<feature type="region of interest" description="Disordered" evidence="1">
    <location>
        <begin position="208"/>
        <end position="228"/>
    </location>
</feature>
<proteinExistence type="predicted"/>
<feature type="compositionally biased region" description="Low complexity" evidence="1">
    <location>
        <begin position="390"/>
        <end position="412"/>
    </location>
</feature>
<feature type="region of interest" description="Disordered" evidence="1">
    <location>
        <begin position="374"/>
        <end position="413"/>
    </location>
</feature>
<feature type="chain" id="PRO_5046038762" description="Integral membrane protein" evidence="3">
    <location>
        <begin position="34"/>
        <end position="463"/>
    </location>
</feature>
<keyword evidence="2" id="KW-1133">Transmembrane helix</keyword>
<sequence length="463" mass="47052">MARRTGRGAAVWRAVVRSAVVAAVLCGSSSVLPGQDAVAAPDVPPYAFADDVRGAPAATGTTGAARLEPGATYRSSLREGRAYYRLELDGTSNVYVSVTAIPRAGAALLAGDGISVSVQDSDSTTCSTDSVTVGAARSPQPLTAWGARELLPGKGLCQKAGTYYVVVEPTGSGGGSGEEGTDLPDAQSWDLELAPVSESPLAKAAATRVPEVWDSATPTPPVDEPAGVRGGAGFTEAAAVKQGVWSDEIVPGQTLFYQVPVDWGRQLSATVDLGSADKNSGYVVDALDLTLYNPVRASVKDTGIGYGGSQKSASLPPVPPVGYANRYAPTEPTKSLRFAGSYYLVVHLAAQVAERFGEGPYGLTLRIGLSGSTQAGPGYARQSAPRGFFDVGAPDPEPPAGGDVAGADASGAGTSGGDRAMKAVAVGGIGTGSLLLTVLGVWTLAARRRAAAQMRVNAQNPTA</sequence>
<dbReference type="EMBL" id="JAUSWV010000002">
    <property type="protein sequence ID" value="MDQ0582190.1"/>
    <property type="molecule type" value="Genomic_DNA"/>
</dbReference>
<keyword evidence="5" id="KW-1185">Reference proteome</keyword>
<evidence type="ECO:0000313" key="4">
    <source>
        <dbReference type="EMBL" id="MDQ0582190.1"/>
    </source>
</evidence>
<feature type="signal peptide" evidence="3">
    <location>
        <begin position="1"/>
        <end position="33"/>
    </location>
</feature>
<evidence type="ECO:0000313" key="5">
    <source>
        <dbReference type="Proteomes" id="UP001230654"/>
    </source>
</evidence>
<reference evidence="4 5" key="1">
    <citation type="submission" date="2023-07" db="EMBL/GenBank/DDBJ databases">
        <title>Comparative genomics of wheat-associated soil bacteria to identify genetic determinants of phenazine resistance.</title>
        <authorList>
            <person name="Mouncey N."/>
        </authorList>
    </citation>
    <scope>NUCLEOTIDE SEQUENCE [LARGE SCALE GENOMIC DNA]</scope>
    <source>
        <strain evidence="4 5">B2I6</strain>
    </source>
</reference>
<evidence type="ECO:0008006" key="6">
    <source>
        <dbReference type="Google" id="ProtNLM"/>
    </source>
</evidence>
<evidence type="ECO:0000256" key="2">
    <source>
        <dbReference type="SAM" id="Phobius"/>
    </source>
</evidence>
<keyword evidence="2" id="KW-0812">Transmembrane</keyword>